<organism evidence="2">
    <name type="scientific">Tanacetum cinerariifolium</name>
    <name type="common">Dalmatian daisy</name>
    <name type="synonym">Chrysanthemum cinerariifolium</name>
    <dbReference type="NCBI Taxonomy" id="118510"/>
    <lineage>
        <taxon>Eukaryota</taxon>
        <taxon>Viridiplantae</taxon>
        <taxon>Streptophyta</taxon>
        <taxon>Embryophyta</taxon>
        <taxon>Tracheophyta</taxon>
        <taxon>Spermatophyta</taxon>
        <taxon>Magnoliopsida</taxon>
        <taxon>eudicotyledons</taxon>
        <taxon>Gunneridae</taxon>
        <taxon>Pentapetalae</taxon>
        <taxon>asterids</taxon>
        <taxon>campanulids</taxon>
        <taxon>Asterales</taxon>
        <taxon>Asteraceae</taxon>
        <taxon>Asteroideae</taxon>
        <taxon>Anthemideae</taxon>
        <taxon>Anthemidinae</taxon>
        <taxon>Tanacetum</taxon>
    </lineage>
</organism>
<proteinExistence type="predicted"/>
<evidence type="ECO:0000256" key="1">
    <source>
        <dbReference type="SAM" id="MobiDB-lite"/>
    </source>
</evidence>
<evidence type="ECO:0000313" key="2">
    <source>
        <dbReference type="EMBL" id="GEU32892.1"/>
    </source>
</evidence>
<feature type="compositionally biased region" description="Acidic residues" evidence="1">
    <location>
        <begin position="201"/>
        <end position="218"/>
    </location>
</feature>
<dbReference type="AlphaFoldDB" id="A0A6L2J890"/>
<protein>
    <submittedName>
        <fullName evidence="2">Uncharacterized protein</fullName>
    </submittedName>
</protein>
<feature type="region of interest" description="Disordered" evidence="1">
    <location>
        <begin position="140"/>
        <end position="255"/>
    </location>
</feature>
<feature type="region of interest" description="Disordered" evidence="1">
    <location>
        <begin position="34"/>
        <end position="57"/>
    </location>
</feature>
<feature type="region of interest" description="Disordered" evidence="1">
    <location>
        <begin position="406"/>
        <end position="430"/>
    </location>
</feature>
<dbReference type="EMBL" id="BKCJ010000405">
    <property type="protein sequence ID" value="GEU32892.1"/>
    <property type="molecule type" value="Genomic_DNA"/>
</dbReference>
<feature type="compositionally biased region" description="Acidic residues" evidence="1">
    <location>
        <begin position="421"/>
        <end position="430"/>
    </location>
</feature>
<name>A0A6L2J890_TANCI</name>
<feature type="compositionally biased region" description="Basic and acidic residues" evidence="1">
    <location>
        <begin position="241"/>
        <end position="251"/>
    </location>
</feature>
<gene>
    <name evidence="2" type="ORF">Tci_004870</name>
</gene>
<reference evidence="2" key="1">
    <citation type="journal article" date="2019" name="Sci. Rep.">
        <title>Draft genome of Tanacetum cinerariifolium, the natural source of mosquito coil.</title>
        <authorList>
            <person name="Yamashiro T."/>
            <person name="Shiraishi A."/>
            <person name="Satake H."/>
            <person name="Nakayama K."/>
        </authorList>
    </citation>
    <scope>NUCLEOTIDE SEQUENCE</scope>
</reference>
<accession>A0A6L2J890</accession>
<feature type="compositionally biased region" description="Acidic residues" evidence="1">
    <location>
        <begin position="147"/>
        <end position="159"/>
    </location>
</feature>
<feature type="compositionally biased region" description="Basic and acidic residues" evidence="1">
    <location>
        <begin position="167"/>
        <end position="180"/>
    </location>
</feature>
<comment type="caution">
    <text evidence="2">The sequence shown here is derived from an EMBL/GenBank/DDBJ whole genome shotgun (WGS) entry which is preliminary data.</text>
</comment>
<sequence>MFLPSNKFPRIANVFLAVCEVGLKGCDFEEHVKKPKRAKKHEPAKQAETAKKTAVAKKSSTMQTAGVVIRDTPGVSVSKKKAQAKVYRCKGMDLLSDVALLEATQLKKVLKKSKQDTHMLYVSGSSNEVGSQSKVLDELKEKTADSRDDDDSNDDDSNDDGNNVESNDDHEQANDEWTKSDDEEEEKQDDEYVHTPKNYEPTEDEMNDESDDVTEEEYERINEELYGDVNVRLTDVEPNDEDKGNQVKDDAQATQKTGGPILSSFISSDYAAKYLNFDNIPVVDINFFSMLDINVQHEVPHTSPFLTIVVSEHSVLVKIVEKLKQQYVPEKSTEDIIKIKMKHARKQQEPINTSTSSDTSALDEFDQKMTLFQTMTNTKSFNRSPKQRALYHALIESILEDEDAMDEGVADKLKKRKQDNADNEEGPSIG</sequence>
<feature type="compositionally biased region" description="Basic and acidic residues" evidence="1">
    <location>
        <begin position="41"/>
        <end position="51"/>
    </location>
</feature>